<reference evidence="1 2" key="1">
    <citation type="submission" date="2020-08" db="EMBL/GenBank/DDBJ databases">
        <title>Sequencing the genomes of 1000 actinobacteria strains.</title>
        <authorList>
            <person name="Klenk H.-P."/>
        </authorList>
    </citation>
    <scope>NUCLEOTIDE SEQUENCE [LARGE SCALE GENOMIC DNA]</scope>
    <source>
        <strain evidence="1 2">DSM 45486</strain>
    </source>
</reference>
<comment type="caution">
    <text evidence="1">The sequence shown here is derived from an EMBL/GenBank/DDBJ whole genome shotgun (WGS) entry which is preliminary data.</text>
</comment>
<gene>
    <name evidence="1" type="ORF">F4560_000402</name>
</gene>
<evidence type="ECO:0000313" key="1">
    <source>
        <dbReference type="EMBL" id="MBB5800634.1"/>
    </source>
</evidence>
<organism evidence="1 2">
    <name type="scientific">Saccharothrix ecbatanensis</name>
    <dbReference type="NCBI Taxonomy" id="1105145"/>
    <lineage>
        <taxon>Bacteria</taxon>
        <taxon>Bacillati</taxon>
        <taxon>Actinomycetota</taxon>
        <taxon>Actinomycetes</taxon>
        <taxon>Pseudonocardiales</taxon>
        <taxon>Pseudonocardiaceae</taxon>
        <taxon>Saccharothrix</taxon>
    </lineage>
</organism>
<dbReference type="AlphaFoldDB" id="A0A7W9HES1"/>
<accession>A0A7W9HES1</accession>
<sequence>MTTDALEPRPDWAPESCTLPTAERPLRVAEFDELFTTSLRGSERIAPTHLRITLDPTPEVAARAASLAFRETRCCSFFTFAVVVGAGELRLDVTVPAAHVDVLDALVPA</sequence>
<dbReference type="RefSeq" id="WP_184915393.1">
    <property type="nucleotide sequence ID" value="NZ_JACHMO010000001.1"/>
</dbReference>
<name>A0A7W9HES1_9PSEU</name>
<protein>
    <recommendedName>
        <fullName evidence="3">Arsenate reductase</fullName>
    </recommendedName>
</protein>
<keyword evidence="2" id="KW-1185">Reference proteome</keyword>
<evidence type="ECO:0000313" key="2">
    <source>
        <dbReference type="Proteomes" id="UP000552097"/>
    </source>
</evidence>
<evidence type="ECO:0008006" key="3">
    <source>
        <dbReference type="Google" id="ProtNLM"/>
    </source>
</evidence>
<dbReference type="EMBL" id="JACHMO010000001">
    <property type="protein sequence ID" value="MBB5800634.1"/>
    <property type="molecule type" value="Genomic_DNA"/>
</dbReference>
<proteinExistence type="predicted"/>
<dbReference type="Proteomes" id="UP000552097">
    <property type="component" value="Unassembled WGS sequence"/>
</dbReference>